<reference evidence="1" key="2">
    <citation type="submission" date="2017-12" db="EMBL/GenBank/DDBJ databases">
        <title>Coralsnake Venomics: Analyses of Venom Gland Transcriptomes and Proteomes of Six Brazilian Taxa.</title>
        <authorList>
            <person name="Aird S.D."/>
            <person name="Jorge da Silva N."/>
            <person name="Qiu L."/>
            <person name="Villar-Briones A."/>
            <person name="Aparecida-Saddi V."/>
            <person name="Campos-Telles M.P."/>
            <person name="Grau M."/>
            <person name="Mikheyev A.S."/>
        </authorList>
    </citation>
    <scope>NUCLEOTIDE SEQUENCE</scope>
    <source>
        <tissue evidence="1">Venom_gland</tissue>
    </source>
</reference>
<protein>
    <submittedName>
        <fullName evidence="1">Uncharacterized protein</fullName>
    </submittedName>
</protein>
<proteinExistence type="predicted"/>
<name>A0A2H6NMP4_9SAUR</name>
<dbReference type="EMBL" id="IACI01120445">
    <property type="protein sequence ID" value="LAA36040.1"/>
    <property type="molecule type" value="Transcribed_RNA"/>
</dbReference>
<organism evidence="1">
    <name type="scientific">Micrurus carvalhoi</name>
    <dbReference type="NCBI Taxonomy" id="3147026"/>
    <lineage>
        <taxon>Eukaryota</taxon>
        <taxon>Metazoa</taxon>
        <taxon>Chordata</taxon>
        <taxon>Craniata</taxon>
        <taxon>Vertebrata</taxon>
        <taxon>Euteleostomi</taxon>
        <taxon>Lepidosauria</taxon>
        <taxon>Squamata</taxon>
        <taxon>Bifurcata</taxon>
        <taxon>Unidentata</taxon>
        <taxon>Episquamata</taxon>
        <taxon>Toxicofera</taxon>
        <taxon>Serpentes</taxon>
        <taxon>Colubroidea</taxon>
        <taxon>Elapidae</taxon>
        <taxon>Elapinae</taxon>
        <taxon>Micrurus</taxon>
    </lineage>
</organism>
<evidence type="ECO:0000313" key="1">
    <source>
        <dbReference type="EMBL" id="LAA36040.1"/>
    </source>
</evidence>
<reference evidence="1" key="1">
    <citation type="submission" date="2017-07" db="EMBL/GenBank/DDBJ databases">
        <authorList>
            <person name="Mikheyev A."/>
            <person name="Grau M."/>
        </authorList>
    </citation>
    <scope>NUCLEOTIDE SEQUENCE</scope>
    <source>
        <tissue evidence="1">Venom_gland</tissue>
    </source>
</reference>
<dbReference type="EMBL" id="IACI01120446">
    <property type="protein sequence ID" value="LAA36044.1"/>
    <property type="molecule type" value="Transcribed_RNA"/>
</dbReference>
<sequence>MWGGGNRKRSASSSKEKNINAFGDGKLFITISPPHPHLSTNSLSEPGKTFCQNWGIFPKALFAKVLSPSLHTHTNTKVALTFPNFRQRFLAKDGFFQKLNPERK</sequence>
<dbReference type="AlphaFoldDB" id="A0A2H6NMP4"/>
<accession>A0A2H6NMP4</accession>